<sequence>MLNHRNTYLKIIAECNFARPRVSNKQIIHFANVSPATVTEMTRSLERAGLVNRRRYTGVTLTTTGEQLACQLLHHYRLCETFLVQKLHLPLIAVPEQAWSMAADLNSETALALNHYLNDPQRSPFGGSLRPDQILNDHPITRLSAVSVPTTVVLTSYLESAALVDYLQHLGLPFGVPLRVTKADTSLNLLYLEDAQQRAYTLNDQAADYIYTKKA</sequence>
<feature type="domain" description="HTH dtxR-type" evidence="5">
    <location>
        <begin position="1"/>
        <end position="62"/>
    </location>
</feature>
<keyword evidence="7" id="KW-1185">Reference proteome</keyword>
<evidence type="ECO:0000256" key="1">
    <source>
        <dbReference type="ARBA" id="ARBA00007871"/>
    </source>
</evidence>
<gene>
    <name evidence="6" type="ORF">ACFQ5T_04875</name>
</gene>
<keyword evidence="3" id="KW-0238">DNA-binding</keyword>
<dbReference type="InterPro" id="IPR036388">
    <property type="entry name" value="WH-like_DNA-bd_sf"/>
</dbReference>
<keyword evidence="2" id="KW-0805">Transcription regulation</keyword>
<evidence type="ECO:0000256" key="4">
    <source>
        <dbReference type="ARBA" id="ARBA00023163"/>
    </source>
</evidence>
<dbReference type="InterPro" id="IPR022687">
    <property type="entry name" value="HTH_DTXR"/>
</dbReference>
<dbReference type="SUPFAM" id="SSF46785">
    <property type="entry name" value="Winged helix' DNA-binding domain"/>
    <property type="match status" value="1"/>
</dbReference>
<dbReference type="InterPro" id="IPR022689">
    <property type="entry name" value="Iron_dep_repressor"/>
</dbReference>
<dbReference type="InterPro" id="IPR000835">
    <property type="entry name" value="HTH_MarR-typ"/>
</dbReference>
<dbReference type="InterPro" id="IPR001367">
    <property type="entry name" value="Fe_dep_repressor"/>
</dbReference>
<dbReference type="Gene3D" id="1.10.10.10">
    <property type="entry name" value="Winged helix-like DNA-binding domain superfamily/Winged helix DNA-binding domain"/>
    <property type="match status" value="1"/>
</dbReference>
<dbReference type="RefSeq" id="WP_125700628.1">
    <property type="nucleotide sequence ID" value="NZ_JBHTOM010000005.1"/>
</dbReference>
<evidence type="ECO:0000256" key="2">
    <source>
        <dbReference type="ARBA" id="ARBA00023015"/>
    </source>
</evidence>
<dbReference type="PROSITE" id="PS50944">
    <property type="entry name" value="HTH_DTXR"/>
    <property type="match status" value="1"/>
</dbReference>
<evidence type="ECO:0000313" key="6">
    <source>
        <dbReference type="EMBL" id="MFD1549018.1"/>
    </source>
</evidence>
<keyword evidence="4" id="KW-0804">Transcription</keyword>
<protein>
    <submittedName>
        <fullName evidence="6">Metal-dependent transcriptional regulator</fullName>
    </submittedName>
</protein>
<name>A0ABW4H399_9LACO</name>
<comment type="caution">
    <text evidence="6">The sequence shown here is derived from an EMBL/GenBank/DDBJ whole genome shotgun (WGS) entry which is preliminary data.</text>
</comment>
<comment type="similarity">
    <text evidence="1">Belongs to the DtxR/MntR family.</text>
</comment>
<proteinExistence type="inferred from homology"/>
<dbReference type="PANTHER" id="PTHR33238:SF7">
    <property type="entry name" value="IRON-DEPENDENT TRANSCRIPTIONAL REGULATOR"/>
    <property type="match status" value="1"/>
</dbReference>
<dbReference type="InterPro" id="IPR050536">
    <property type="entry name" value="DtxR_MntR_Metal-Reg"/>
</dbReference>
<dbReference type="SUPFAM" id="SSF47979">
    <property type="entry name" value="Iron-dependent repressor protein, dimerization domain"/>
    <property type="match status" value="1"/>
</dbReference>
<dbReference type="PANTHER" id="PTHR33238">
    <property type="entry name" value="IRON (METAL) DEPENDENT REPRESSOR, DTXR FAMILY"/>
    <property type="match status" value="1"/>
</dbReference>
<evidence type="ECO:0000256" key="3">
    <source>
        <dbReference type="ARBA" id="ARBA00023125"/>
    </source>
</evidence>
<dbReference type="SMART" id="SM00529">
    <property type="entry name" value="HTH_DTXR"/>
    <property type="match status" value="1"/>
</dbReference>
<reference evidence="7" key="1">
    <citation type="journal article" date="2019" name="Int. J. Syst. Evol. Microbiol.">
        <title>The Global Catalogue of Microorganisms (GCM) 10K type strain sequencing project: providing services to taxonomists for standard genome sequencing and annotation.</title>
        <authorList>
            <consortium name="The Broad Institute Genomics Platform"/>
            <consortium name="The Broad Institute Genome Sequencing Center for Infectious Disease"/>
            <person name="Wu L."/>
            <person name="Ma J."/>
        </authorList>
    </citation>
    <scope>NUCLEOTIDE SEQUENCE [LARGE SCALE GENOMIC DNA]</scope>
    <source>
        <strain evidence="7">CCM 8906</strain>
    </source>
</reference>
<dbReference type="Proteomes" id="UP001597195">
    <property type="component" value="Unassembled WGS sequence"/>
</dbReference>
<organism evidence="6 7">
    <name type="scientific">Levilactobacillus fuyuanensis</name>
    <dbReference type="NCBI Taxonomy" id="2486022"/>
    <lineage>
        <taxon>Bacteria</taxon>
        <taxon>Bacillati</taxon>
        <taxon>Bacillota</taxon>
        <taxon>Bacilli</taxon>
        <taxon>Lactobacillales</taxon>
        <taxon>Lactobacillaceae</taxon>
        <taxon>Levilactobacillus</taxon>
    </lineage>
</organism>
<dbReference type="EMBL" id="JBHTOM010000005">
    <property type="protein sequence ID" value="MFD1549018.1"/>
    <property type="molecule type" value="Genomic_DNA"/>
</dbReference>
<evidence type="ECO:0000313" key="7">
    <source>
        <dbReference type="Proteomes" id="UP001597195"/>
    </source>
</evidence>
<dbReference type="InterPro" id="IPR036390">
    <property type="entry name" value="WH_DNA-bd_sf"/>
</dbReference>
<dbReference type="InterPro" id="IPR036421">
    <property type="entry name" value="Fe_dep_repressor_sf"/>
</dbReference>
<evidence type="ECO:0000259" key="5">
    <source>
        <dbReference type="PROSITE" id="PS50944"/>
    </source>
</evidence>
<dbReference type="Pfam" id="PF01047">
    <property type="entry name" value="MarR"/>
    <property type="match status" value="1"/>
</dbReference>
<dbReference type="Pfam" id="PF02742">
    <property type="entry name" value="Fe_dep_repr_C"/>
    <property type="match status" value="1"/>
</dbReference>
<accession>A0ABW4H399</accession>